<feature type="compositionally biased region" description="Polar residues" evidence="1">
    <location>
        <begin position="204"/>
        <end position="233"/>
    </location>
</feature>
<dbReference type="RefSeq" id="XP_033683712.1">
    <property type="nucleotide sequence ID" value="XM_033821836.1"/>
</dbReference>
<feature type="region of interest" description="Disordered" evidence="1">
    <location>
        <begin position="468"/>
        <end position="660"/>
    </location>
</feature>
<accession>A0A6A6IF55</accession>
<dbReference type="AlphaFoldDB" id="A0A6A6IF55"/>
<gene>
    <name evidence="2" type="ORF">BU26DRAFT_304676</name>
</gene>
<feature type="compositionally biased region" description="Low complexity" evidence="1">
    <location>
        <begin position="32"/>
        <end position="45"/>
    </location>
</feature>
<dbReference type="Proteomes" id="UP000800094">
    <property type="component" value="Unassembled WGS sequence"/>
</dbReference>
<evidence type="ECO:0000313" key="3">
    <source>
        <dbReference type="Proteomes" id="UP000800094"/>
    </source>
</evidence>
<name>A0A6A6IF55_9PLEO</name>
<evidence type="ECO:0000313" key="2">
    <source>
        <dbReference type="EMBL" id="KAF2248708.1"/>
    </source>
</evidence>
<feature type="compositionally biased region" description="Low complexity" evidence="1">
    <location>
        <begin position="81"/>
        <end position="103"/>
    </location>
</feature>
<reference evidence="2" key="1">
    <citation type="journal article" date="2020" name="Stud. Mycol.">
        <title>101 Dothideomycetes genomes: a test case for predicting lifestyles and emergence of pathogens.</title>
        <authorList>
            <person name="Haridas S."/>
            <person name="Albert R."/>
            <person name="Binder M."/>
            <person name="Bloem J."/>
            <person name="Labutti K."/>
            <person name="Salamov A."/>
            <person name="Andreopoulos B."/>
            <person name="Baker S."/>
            <person name="Barry K."/>
            <person name="Bills G."/>
            <person name="Bluhm B."/>
            <person name="Cannon C."/>
            <person name="Castanera R."/>
            <person name="Culley D."/>
            <person name="Daum C."/>
            <person name="Ezra D."/>
            <person name="Gonzalez J."/>
            <person name="Henrissat B."/>
            <person name="Kuo A."/>
            <person name="Liang C."/>
            <person name="Lipzen A."/>
            <person name="Lutzoni F."/>
            <person name="Magnuson J."/>
            <person name="Mondo S."/>
            <person name="Nolan M."/>
            <person name="Ohm R."/>
            <person name="Pangilinan J."/>
            <person name="Park H.-J."/>
            <person name="Ramirez L."/>
            <person name="Alfaro M."/>
            <person name="Sun H."/>
            <person name="Tritt A."/>
            <person name="Yoshinaga Y."/>
            <person name="Zwiers L.-H."/>
            <person name="Turgeon B."/>
            <person name="Goodwin S."/>
            <person name="Spatafora J."/>
            <person name="Crous P."/>
            <person name="Grigoriev I."/>
        </authorList>
    </citation>
    <scope>NUCLEOTIDE SEQUENCE</scope>
    <source>
        <strain evidence="2">CBS 122368</strain>
    </source>
</reference>
<feature type="compositionally biased region" description="Polar residues" evidence="1">
    <location>
        <begin position="152"/>
        <end position="181"/>
    </location>
</feature>
<feature type="compositionally biased region" description="Pro residues" evidence="1">
    <location>
        <begin position="48"/>
        <end position="57"/>
    </location>
</feature>
<feature type="compositionally biased region" description="Polar residues" evidence="1">
    <location>
        <begin position="17"/>
        <end position="30"/>
    </location>
</feature>
<feature type="region of interest" description="Disordered" evidence="1">
    <location>
        <begin position="1"/>
        <end position="275"/>
    </location>
</feature>
<dbReference type="EMBL" id="ML987195">
    <property type="protein sequence ID" value="KAF2248708.1"/>
    <property type="molecule type" value="Genomic_DNA"/>
</dbReference>
<dbReference type="OrthoDB" id="5431222at2759"/>
<feature type="compositionally biased region" description="Pro residues" evidence="1">
    <location>
        <begin position="104"/>
        <end position="114"/>
    </location>
</feature>
<feature type="compositionally biased region" description="Pro residues" evidence="1">
    <location>
        <begin position="497"/>
        <end position="512"/>
    </location>
</feature>
<organism evidence="2 3">
    <name type="scientific">Trematosphaeria pertusa</name>
    <dbReference type="NCBI Taxonomy" id="390896"/>
    <lineage>
        <taxon>Eukaryota</taxon>
        <taxon>Fungi</taxon>
        <taxon>Dikarya</taxon>
        <taxon>Ascomycota</taxon>
        <taxon>Pezizomycotina</taxon>
        <taxon>Dothideomycetes</taxon>
        <taxon>Pleosporomycetidae</taxon>
        <taxon>Pleosporales</taxon>
        <taxon>Massarineae</taxon>
        <taxon>Trematosphaeriaceae</taxon>
        <taxon>Trematosphaeria</taxon>
    </lineage>
</organism>
<feature type="compositionally biased region" description="Low complexity" evidence="1">
    <location>
        <begin position="137"/>
        <end position="149"/>
    </location>
</feature>
<feature type="compositionally biased region" description="Basic and acidic residues" evidence="1">
    <location>
        <begin position="636"/>
        <end position="645"/>
    </location>
</feature>
<feature type="compositionally biased region" description="Pro residues" evidence="1">
    <location>
        <begin position="238"/>
        <end position="248"/>
    </location>
</feature>
<dbReference type="GeneID" id="54575166"/>
<feature type="compositionally biased region" description="Low complexity" evidence="1">
    <location>
        <begin position="249"/>
        <end position="264"/>
    </location>
</feature>
<sequence>MSWSGPVAGTAPYQPPQYANGQAGFSQPQPFQYGQQLAYGQYQSGPSFPQPAAPQRPPDSRAPKKKGNPIITRYPPPPGYRGPAQPQGPFGTNQYPNQYQQPHQPYPQGPPAPPAYSNQGYQAAPPTPAYSPQSYGPPQTHPQQPTYPQAGYPQTPTYQWPQHQQSYPRQPAYSQTPSYPNGQGYAPPHNTYQGYPPQPAPVDANQQAYPQAQGWPQSNEQAAYPTASQYNSFNGPPNGLPGPDPNATPTPTSAYPATTQTTPTLGQPESVTSAPGEKPQLFLAWDDWDFDFDGAIWPKANEPVDPNLSLGVIIWRPAKQVTRALPSTFSDAEEQALKPPAEKLGNGESVSIYFTPENSHEAFLDVRQTDEWDKIKRDPIFVVFTDEEMSRNLVSIEECIALRDRPDEPLHDVKEEEDEEMHDSTWNVMDHLEQVLSANTEDPKPMMPRQETDLSRDQMQEDILARLGVTGTPKPPSNDPMAIPFPFDEKPSASLPEKPPAPPPAQIPPRPEQGPHRAHSYGGHGNSTYGAPPQRPYGSMSSSLHSRPPPPGRQPYDPWNASNSQNQPNGHAFDGSRESPARSEGSNRTLAGSDFEPEKPATNGADKAPPPVPSLKRSDSSLTRKRSYEDSDQDDEKLRQQDDHTKRKRRSEVAAAYSRR</sequence>
<proteinExistence type="predicted"/>
<feature type="compositionally biased region" description="Polar residues" evidence="1">
    <location>
        <begin position="560"/>
        <end position="569"/>
    </location>
</feature>
<keyword evidence="3" id="KW-1185">Reference proteome</keyword>
<protein>
    <submittedName>
        <fullName evidence="2">Uncharacterized protein</fullName>
    </submittedName>
</protein>
<evidence type="ECO:0000256" key="1">
    <source>
        <dbReference type="SAM" id="MobiDB-lite"/>
    </source>
</evidence>